<dbReference type="AlphaFoldDB" id="A0A515EPV3"/>
<dbReference type="InterPro" id="IPR038706">
    <property type="entry name" value="Type_VI_SciN-like_sf"/>
</dbReference>
<organism evidence="2 3">
    <name type="scientific">Rhodoferax aquaticus</name>
    <dbReference type="NCBI Taxonomy" id="2527691"/>
    <lineage>
        <taxon>Bacteria</taxon>
        <taxon>Pseudomonadati</taxon>
        <taxon>Pseudomonadota</taxon>
        <taxon>Betaproteobacteria</taxon>
        <taxon>Burkholderiales</taxon>
        <taxon>Comamonadaceae</taxon>
        <taxon>Rhodoferax</taxon>
    </lineage>
</organism>
<sequence>MTRTLLPLWLLLSLIVAPCIAQNAKEPTKLMLMVEATAGANPDDSQRPSPIKVRIYELKDSSGFMEADYFSLDKSDKTVLAADMLSKDEFILRPGEIKKIERKSNPQATAIGVLAGYRDLPNAVWRTVFKLPEAPEAAWYRAMLPANKTVLQIQLQPQGIVLTEKP</sequence>
<feature type="chain" id="PRO_5021929062" evidence="1">
    <location>
        <begin position="22"/>
        <end position="166"/>
    </location>
</feature>
<dbReference type="RefSeq" id="WP_142811852.1">
    <property type="nucleotide sequence ID" value="NZ_CP036282.1"/>
</dbReference>
<reference evidence="3" key="1">
    <citation type="submission" date="2019-02" db="EMBL/GenBank/DDBJ databases">
        <title>Complete genome sequence of Rhodoferax sp. Gr-4.</title>
        <authorList>
            <person name="Jin L."/>
        </authorList>
    </citation>
    <scope>NUCLEOTIDE SEQUENCE [LARGE SCALE GENOMIC DNA]</scope>
    <source>
        <strain evidence="3">Gr-4</strain>
    </source>
</reference>
<evidence type="ECO:0000313" key="2">
    <source>
        <dbReference type="EMBL" id="QDL54693.1"/>
    </source>
</evidence>
<gene>
    <name evidence="2" type="primary">tssJ</name>
    <name evidence="2" type="ORF">EXZ61_11220</name>
</gene>
<feature type="signal peptide" evidence="1">
    <location>
        <begin position="1"/>
        <end position="21"/>
    </location>
</feature>
<dbReference type="KEGG" id="rhg:EXZ61_11220"/>
<evidence type="ECO:0000313" key="3">
    <source>
        <dbReference type="Proteomes" id="UP000317365"/>
    </source>
</evidence>
<dbReference type="PANTHER" id="PTHR37625">
    <property type="entry name" value="OUTER MEMBRANE LIPOPROTEIN-RELATED"/>
    <property type="match status" value="1"/>
</dbReference>
<keyword evidence="3" id="KW-1185">Reference proteome</keyword>
<keyword evidence="2" id="KW-0449">Lipoprotein</keyword>
<dbReference type="PANTHER" id="PTHR37625:SF4">
    <property type="entry name" value="OUTER MEMBRANE LIPOPROTEIN"/>
    <property type="match status" value="1"/>
</dbReference>
<dbReference type="NCBIfam" id="TIGR03352">
    <property type="entry name" value="VI_chp_3"/>
    <property type="match status" value="1"/>
</dbReference>
<proteinExistence type="predicted"/>
<dbReference type="Proteomes" id="UP000317365">
    <property type="component" value="Chromosome"/>
</dbReference>
<protein>
    <submittedName>
        <fullName evidence="2">Type VI secretion system lipoprotein TssJ</fullName>
    </submittedName>
</protein>
<reference evidence="3" key="2">
    <citation type="journal article" date="2020" name="Int. J. Syst. Evol. Microbiol.">
        <title>Genomic insights into a novel species Rhodoferax aquaticus sp. nov., isolated from freshwater.</title>
        <authorList>
            <person name="Li T."/>
            <person name="Zhuo Y."/>
            <person name="Jin C.Z."/>
            <person name="Wu X."/>
            <person name="Ko S.R."/>
            <person name="Jin F.J."/>
            <person name="Ahn C.Y."/>
            <person name="Oh H.M."/>
            <person name="Lee H.G."/>
            <person name="Jin L."/>
        </authorList>
    </citation>
    <scope>NUCLEOTIDE SEQUENCE [LARGE SCALE GENOMIC DNA]</scope>
    <source>
        <strain evidence="3">Gr-4</strain>
    </source>
</reference>
<name>A0A515EPV3_9BURK</name>
<accession>A0A515EPV3</accession>
<dbReference type="Gene3D" id="2.60.40.4150">
    <property type="entry name" value="Type VI secretion system, lipoprotein SciN"/>
    <property type="match status" value="1"/>
</dbReference>
<keyword evidence="1" id="KW-0732">Signal</keyword>
<evidence type="ECO:0000256" key="1">
    <source>
        <dbReference type="SAM" id="SignalP"/>
    </source>
</evidence>
<dbReference type="InterPro" id="IPR017734">
    <property type="entry name" value="T6SS_SciN"/>
</dbReference>
<dbReference type="Pfam" id="PF12790">
    <property type="entry name" value="T6SS-SciN"/>
    <property type="match status" value="1"/>
</dbReference>
<dbReference type="EMBL" id="CP036282">
    <property type="protein sequence ID" value="QDL54693.1"/>
    <property type="molecule type" value="Genomic_DNA"/>
</dbReference>